<gene>
    <name evidence="3" type="ORF">C5C51_03145</name>
    <name evidence="2" type="ORF">VT73_04395</name>
</gene>
<dbReference type="Proteomes" id="UP000052979">
    <property type="component" value="Unassembled WGS sequence"/>
</dbReference>
<evidence type="ECO:0008006" key="6">
    <source>
        <dbReference type="Google" id="ProtNLM"/>
    </source>
</evidence>
<reference evidence="2 4" key="1">
    <citation type="submission" date="2015-04" db="EMBL/GenBank/DDBJ databases">
        <title>Draft genome sequence of Rathayibacter toxicus strain FH-142 (AKA 70134 or CS 32), a Western Australian isolate.</title>
        <authorList>
            <consortium name="Consortium for Microbial Forensics and Genomics (microFORGE)"/>
            <person name="Knight B.M."/>
            <person name="Roberts D.P."/>
            <person name="Lin D."/>
            <person name="Hari K."/>
            <person name="Fletcher J."/>
            <person name="Melcher U."/>
            <person name="Blagden T."/>
            <person name="Luster D.G."/>
            <person name="Sechler A.J."/>
            <person name="Schneider W.L."/>
            <person name="Winegar R.A."/>
        </authorList>
    </citation>
    <scope>NUCLEOTIDE SEQUENCE [LARGE SCALE GENOMIC DNA]</scope>
    <source>
        <strain evidence="2 4">FH142</strain>
    </source>
</reference>
<evidence type="ECO:0000313" key="2">
    <source>
        <dbReference type="EMBL" id="KKM46284.1"/>
    </source>
</evidence>
<dbReference type="Proteomes" id="UP000237966">
    <property type="component" value="Unassembled WGS sequence"/>
</dbReference>
<name>A0A0U1PUU9_9MICO</name>
<dbReference type="PATRIC" id="fig|145458.8.peg.998"/>
<accession>A0A0U1PUU9</accession>
<keyword evidence="1" id="KW-1133">Transmembrane helix</keyword>
<dbReference type="KEGG" id="rtc:APU90_03100"/>
<protein>
    <recommendedName>
        <fullName evidence="6">Multidrug ABC transporter ATPase</fullName>
    </recommendedName>
</protein>
<evidence type="ECO:0000256" key="1">
    <source>
        <dbReference type="SAM" id="Phobius"/>
    </source>
</evidence>
<dbReference type="EMBL" id="PSWU01000004">
    <property type="protein sequence ID" value="PPI16585.1"/>
    <property type="molecule type" value="Genomic_DNA"/>
</dbReference>
<evidence type="ECO:0000313" key="3">
    <source>
        <dbReference type="EMBL" id="PPI16585.1"/>
    </source>
</evidence>
<reference evidence="3 5" key="2">
    <citation type="submission" date="2018-02" db="EMBL/GenBank/DDBJ databases">
        <title>Bacteriophage NCPPB3778 and a type I-E CRISPR drive the evolution of the US Biological Select Agent, Rathayibacter toxicus.</title>
        <authorList>
            <person name="Davis E.W.II."/>
            <person name="Tabima J.F."/>
            <person name="Weisberg A.J."/>
            <person name="Lopes L.D."/>
            <person name="Wiseman M.S."/>
            <person name="Wiseman M.S."/>
            <person name="Pupko T."/>
            <person name="Belcher M.S."/>
            <person name="Sechler A.J."/>
            <person name="Tancos M.A."/>
            <person name="Schroeder B.K."/>
            <person name="Murray T.D."/>
            <person name="Luster D.G."/>
            <person name="Schneider W.L."/>
            <person name="Rogers E."/>
            <person name="Andreote F.D."/>
            <person name="Grunwald N.J."/>
            <person name="Putnam M.L."/>
            <person name="Chang J.H."/>
        </authorList>
    </citation>
    <scope>NUCLEOTIDE SEQUENCE [LARGE SCALE GENOMIC DNA]</scope>
    <source>
        <strain evidence="3 5">FH99</strain>
    </source>
</reference>
<evidence type="ECO:0000313" key="4">
    <source>
        <dbReference type="Proteomes" id="UP000052979"/>
    </source>
</evidence>
<organism evidence="2 4">
    <name type="scientific">Rathayibacter toxicus</name>
    <dbReference type="NCBI Taxonomy" id="145458"/>
    <lineage>
        <taxon>Bacteria</taxon>
        <taxon>Bacillati</taxon>
        <taxon>Actinomycetota</taxon>
        <taxon>Actinomycetes</taxon>
        <taxon>Micrococcales</taxon>
        <taxon>Microbacteriaceae</taxon>
        <taxon>Rathayibacter</taxon>
    </lineage>
</organism>
<dbReference type="AlphaFoldDB" id="A0A0U1PUU9"/>
<sequence>MFVGIIAIVIFAFLAILLAPAWGVREYTGPLWEFIFTLPLVGLPTSILMMIAMLIVGVHRRTS</sequence>
<dbReference type="EMBL" id="LBFI01000024">
    <property type="protein sequence ID" value="KKM46284.1"/>
    <property type="molecule type" value="Genomic_DNA"/>
</dbReference>
<feature type="transmembrane region" description="Helical" evidence="1">
    <location>
        <begin position="33"/>
        <end position="58"/>
    </location>
</feature>
<keyword evidence="4" id="KW-1185">Reference proteome</keyword>
<keyword evidence="1" id="KW-0812">Transmembrane</keyword>
<keyword evidence="1" id="KW-0472">Membrane</keyword>
<proteinExistence type="predicted"/>
<dbReference type="OrthoDB" id="5124699at2"/>
<comment type="caution">
    <text evidence="2">The sequence shown here is derived from an EMBL/GenBank/DDBJ whole genome shotgun (WGS) entry which is preliminary data.</text>
</comment>
<dbReference type="STRING" id="145458.APU90_03100"/>
<evidence type="ECO:0000313" key="5">
    <source>
        <dbReference type="Proteomes" id="UP000237966"/>
    </source>
</evidence>